<comment type="caution">
    <text evidence="2">The sequence shown here is derived from an EMBL/GenBank/DDBJ whole genome shotgun (WGS) entry which is preliminary data.</text>
</comment>
<organism evidence="2 3">
    <name type="scientific">Pseudomonas nitroreducens</name>
    <dbReference type="NCBI Taxonomy" id="46680"/>
    <lineage>
        <taxon>Bacteria</taxon>
        <taxon>Pseudomonadati</taxon>
        <taxon>Pseudomonadota</taxon>
        <taxon>Gammaproteobacteria</taxon>
        <taxon>Pseudomonadales</taxon>
        <taxon>Pseudomonadaceae</taxon>
        <taxon>Pseudomonas</taxon>
    </lineage>
</organism>
<gene>
    <name evidence="2" type="ORF">HNP46_000066</name>
</gene>
<feature type="transmembrane region" description="Helical" evidence="1">
    <location>
        <begin position="135"/>
        <end position="154"/>
    </location>
</feature>
<reference evidence="2 3" key="1">
    <citation type="submission" date="2020-08" db="EMBL/GenBank/DDBJ databases">
        <title>Functional genomics of gut bacteria from endangered species of beetles.</title>
        <authorList>
            <person name="Carlos-Shanley C."/>
        </authorList>
    </citation>
    <scope>NUCLEOTIDE SEQUENCE [LARGE SCALE GENOMIC DNA]</scope>
    <source>
        <strain evidence="2 3">S00179</strain>
    </source>
</reference>
<keyword evidence="1" id="KW-0812">Transmembrane</keyword>
<accession>A0A7W7KEX5</accession>
<feature type="transmembrane region" description="Helical" evidence="1">
    <location>
        <begin position="6"/>
        <end position="24"/>
    </location>
</feature>
<sequence>MPINHYVFEFILACVSIGLLLCFFRGSPDILKDAAQKVSSSRTLLRNVGGVAHTWRLKVYIDHNEGSKGLHYILEFRTPTSVFKEWLPLAIAQADNHLQALLMIHRELKDQLDPNGRAQDCYVESSSHLALNRGLAVVGAASLVFVVLRQLFYIS</sequence>
<dbReference type="EMBL" id="JACHLI010000001">
    <property type="protein sequence ID" value="MBB4861255.1"/>
    <property type="molecule type" value="Genomic_DNA"/>
</dbReference>
<evidence type="ECO:0000256" key="1">
    <source>
        <dbReference type="SAM" id="Phobius"/>
    </source>
</evidence>
<evidence type="ECO:0000313" key="3">
    <source>
        <dbReference type="Proteomes" id="UP000566995"/>
    </source>
</evidence>
<name>A0A7W7KEX5_PSENT</name>
<keyword evidence="1" id="KW-1133">Transmembrane helix</keyword>
<protein>
    <submittedName>
        <fullName evidence="2">Uncharacterized protein</fullName>
    </submittedName>
</protein>
<evidence type="ECO:0000313" key="2">
    <source>
        <dbReference type="EMBL" id="MBB4861255.1"/>
    </source>
</evidence>
<dbReference type="AlphaFoldDB" id="A0A7W7KEX5"/>
<dbReference type="RefSeq" id="WP_184585528.1">
    <property type="nucleotide sequence ID" value="NZ_JACHLI010000001.1"/>
</dbReference>
<dbReference type="Proteomes" id="UP000566995">
    <property type="component" value="Unassembled WGS sequence"/>
</dbReference>
<keyword evidence="1" id="KW-0472">Membrane</keyword>
<proteinExistence type="predicted"/>